<dbReference type="SUPFAM" id="SSF53300">
    <property type="entry name" value="vWA-like"/>
    <property type="match status" value="1"/>
</dbReference>
<keyword evidence="1" id="KW-0812">Transmembrane</keyword>
<organism evidence="3 4">
    <name type="scientific">Thalassobacillus hwangdonensis</name>
    <dbReference type="NCBI Taxonomy" id="546108"/>
    <lineage>
        <taxon>Bacteria</taxon>
        <taxon>Bacillati</taxon>
        <taxon>Bacillota</taxon>
        <taxon>Bacilli</taxon>
        <taxon>Bacillales</taxon>
        <taxon>Bacillaceae</taxon>
        <taxon>Thalassobacillus</taxon>
    </lineage>
</organism>
<name>A0ABW3L4V8_9BACI</name>
<proteinExistence type="predicted"/>
<evidence type="ECO:0000313" key="3">
    <source>
        <dbReference type="EMBL" id="MFD1021050.1"/>
    </source>
</evidence>
<feature type="transmembrane region" description="Helical" evidence="1">
    <location>
        <begin position="7"/>
        <end position="27"/>
    </location>
</feature>
<dbReference type="RefSeq" id="WP_386063798.1">
    <property type="nucleotide sequence ID" value="NZ_JBHTKL010000006.1"/>
</dbReference>
<dbReference type="PANTHER" id="PTHR34351">
    <property type="entry name" value="SLR1927 PROTEIN-RELATED"/>
    <property type="match status" value="1"/>
</dbReference>
<feature type="domain" description="DUF58" evidence="2">
    <location>
        <begin position="220"/>
        <end position="383"/>
    </location>
</feature>
<evidence type="ECO:0000259" key="2">
    <source>
        <dbReference type="Pfam" id="PF01882"/>
    </source>
</evidence>
<dbReference type="InterPro" id="IPR036465">
    <property type="entry name" value="vWFA_dom_sf"/>
</dbReference>
<protein>
    <submittedName>
        <fullName evidence="3">DUF58 domain-containing protein</fullName>
    </submittedName>
</protein>
<feature type="transmembrane region" description="Helical" evidence="1">
    <location>
        <begin position="33"/>
        <end position="53"/>
    </location>
</feature>
<comment type="caution">
    <text evidence="3">The sequence shown here is derived from an EMBL/GenBank/DDBJ whole genome shotgun (WGS) entry which is preliminary data.</text>
</comment>
<dbReference type="Pfam" id="PF01882">
    <property type="entry name" value="DUF58"/>
    <property type="match status" value="1"/>
</dbReference>
<dbReference type="PANTHER" id="PTHR34351:SF2">
    <property type="entry name" value="DUF58 DOMAIN-CONTAINING PROTEIN"/>
    <property type="match status" value="1"/>
</dbReference>
<gene>
    <name evidence="3" type="ORF">ACFQ2J_17810</name>
</gene>
<dbReference type="EMBL" id="JBHTKL010000006">
    <property type="protein sequence ID" value="MFD1021050.1"/>
    <property type="molecule type" value="Genomic_DNA"/>
</dbReference>
<keyword evidence="1" id="KW-0472">Membrane</keyword>
<dbReference type="Gene3D" id="3.40.50.410">
    <property type="entry name" value="von Willebrand factor, type A domain"/>
    <property type="match status" value="1"/>
</dbReference>
<accession>A0ABW3L4V8</accession>
<dbReference type="Proteomes" id="UP001596990">
    <property type="component" value="Unassembled WGS sequence"/>
</dbReference>
<dbReference type="InterPro" id="IPR002881">
    <property type="entry name" value="DUF58"/>
</dbReference>
<evidence type="ECO:0000313" key="4">
    <source>
        <dbReference type="Proteomes" id="UP001596990"/>
    </source>
</evidence>
<keyword evidence="4" id="KW-1185">Reference proteome</keyword>
<reference evidence="4" key="1">
    <citation type="journal article" date="2019" name="Int. J. Syst. Evol. Microbiol.">
        <title>The Global Catalogue of Microorganisms (GCM) 10K type strain sequencing project: providing services to taxonomists for standard genome sequencing and annotation.</title>
        <authorList>
            <consortium name="The Broad Institute Genomics Platform"/>
            <consortium name="The Broad Institute Genome Sequencing Center for Infectious Disease"/>
            <person name="Wu L."/>
            <person name="Ma J."/>
        </authorList>
    </citation>
    <scope>NUCLEOTIDE SEQUENCE [LARGE SCALE GENOMIC DNA]</scope>
    <source>
        <strain evidence="4">CCUG 56607</strain>
    </source>
</reference>
<keyword evidence="1" id="KW-1133">Transmembrane helix</keyword>
<evidence type="ECO:0000256" key="1">
    <source>
        <dbReference type="SAM" id="Phobius"/>
    </source>
</evidence>
<sequence length="421" mass="49799">MKRNLSFIAKLSVVAILFFVLFSYAMFQGGFVSWFLFTAFAPFLLYMFGLLLYPLHNWKVERNLSKRIVQAGEQISVEVTIRRKTPFPLYYCVVEEFFPESLKKKDDHLEKYKHMDQPDILLQNRKMKRVSFPWFKRTIRHTYELDEVPRGEHRLWGIRVKTGDFFGFLKKEHVYRVDHTFLAYPYQREVRLKERAYSFEQGSSPSLTVNYKNTNIVSGVRDYMPGDRYSWIDWKSTARKNTIMTKEFEQEKSMDMLLVLDASESENLTSVAFEGMVELTNSLMDEIRRRTSQLAIMTLGNQRIYFPFHSDQSNRTLIQKHLSVVQPTGEMPFAQQLEKERAQMPNGLVTLVVTSEISLDLNKALERLSQKSKRVTLFVVRPKRHISELERKWLKQLSFHNITVNILTEDQFTQREFEVST</sequence>